<dbReference type="SUPFAM" id="SSF52540">
    <property type="entry name" value="P-loop containing nucleoside triphosphate hydrolases"/>
    <property type="match status" value="1"/>
</dbReference>
<comment type="caution">
    <text evidence="3">The sequence shown here is derived from an EMBL/GenBank/DDBJ whole genome shotgun (WGS) entry which is preliminary data.</text>
</comment>
<evidence type="ECO:0000313" key="3">
    <source>
        <dbReference type="EMBL" id="SCU69812.1"/>
    </source>
</evidence>
<evidence type="ECO:0000313" key="4">
    <source>
        <dbReference type="Proteomes" id="UP000195570"/>
    </source>
</evidence>
<name>A0A1G4IBV7_TRYEQ</name>
<dbReference type="GO" id="GO:0000723">
    <property type="term" value="P:telomere maintenance"/>
    <property type="evidence" value="ECO:0007669"/>
    <property type="project" value="TreeGrafter"/>
</dbReference>
<proteinExistence type="predicted"/>
<keyword evidence="2" id="KW-0539">Nucleus</keyword>
<dbReference type="GO" id="GO:0000724">
    <property type="term" value="P:double-strand break repair via homologous recombination"/>
    <property type="evidence" value="ECO:0007669"/>
    <property type="project" value="TreeGrafter"/>
</dbReference>
<comment type="subcellular location">
    <subcellularLocation>
        <location evidence="1">Nucleus</location>
    </subcellularLocation>
</comment>
<dbReference type="AlphaFoldDB" id="A0A1G4IBV7"/>
<dbReference type="GO" id="GO:0008094">
    <property type="term" value="F:ATP-dependent activity, acting on DNA"/>
    <property type="evidence" value="ECO:0007669"/>
    <property type="project" value="TreeGrafter"/>
</dbReference>
<dbReference type="GO" id="GO:0005657">
    <property type="term" value="C:replication fork"/>
    <property type="evidence" value="ECO:0007669"/>
    <property type="project" value="TreeGrafter"/>
</dbReference>
<accession>A0A1G4IBV7</accession>
<organism evidence="3 4">
    <name type="scientific">Trypanosoma equiperdum</name>
    <dbReference type="NCBI Taxonomy" id="5694"/>
    <lineage>
        <taxon>Eukaryota</taxon>
        <taxon>Discoba</taxon>
        <taxon>Euglenozoa</taxon>
        <taxon>Kinetoplastea</taxon>
        <taxon>Metakinetoplastina</taxon>
        <taxon>Trypanosomatida</taxon>
        <taxon>Trypanosomatidae</taxon>
        <taxon>Trypanosoma</taxon>
    </lineage>
</organism>
<dbReference type="Proteomes" id="UP000195570">
    <property type="component" value="Unassembled WGS sequence"/>
</dbReference>
<sequence length="389" mass="42635">MSVCPPPWTGMTAEEISQRLALLTSQTILQHDLNRRFTQHAVFSTGSEELDRLLPDGGMTCGTVLEVFGPPSGGKSRLVRRMISSFAAQGALEWTTRGVDVGICDGSPSKGLEVQQECLRARAEECCRPREWCVFYVLSDPSSLNPRHLREELEKALQRAMLCDVHCEGEIERLLDDIIGRVQVVNFATLNDLLNFFRFLYHEEYPSSMHHANQRRALVVIDSVARLWDHPTCGATKHARHWAAAELVRELRNVIMLGNGWRGEYCGNIDSHHLDTEAGNVFCSVQAANAGTSVGGSVAVVLVNGCTNTRYCHTVVGPLGVPLWLAAAADIRLFIEPTSTSGDYPPTTGEDDDGMLCTHQYGAAKHVLAVRVAKGSGSSVPRVGNIFLP</sequence>
<dbReference type="GO" id="GO:0042148">
    <property type="term" value="P:DNA strand invasion"/>
    <property type="evidence" value="ECO:0007669"/>
    <property type="project" value="TreeGrafter"/>
</dbReference>
<evidence type="ECO:0000256" key="2">
    <source>
        <dbReference type="ARBA" id="ARBA00023242"/>
    </source>
</evidence>
<dbReference type="GeneID" id="92375321"/>
<protein>
    <submittedName>
        <fullName evidence="3">RecA bacterial DNA recombination protein, putative</fullName>
    </submittedName>
</protein>
<dbReference type="PANTHER" id="PTHR46457:SF1">
    <property type="entry name" value="DNA REPAIR PROTEIN RAD51 HOMOLOG 4"/>
    <property type="match status" value="1"/>
</dbReference>
<dbReference type="GO" id="GO:0033063">
    <property type="term" value="C:Rad51B-Rad51C-Rad51D-XRCC2 complex"/>
    <property type="evidence" value="ECO:0007669"/>
    <property type="project" value="TreeGrafter"/>
</dbReference>
<dbReference type="VEuPathDB" id="TriTrypDB:TEOVI_000138100"/>
<dbReference type="Gene3D" id="3.40.50.300">
    <property type="entry name" value="P-loop containing nucleotide triphosphate hydrolases"/>
    <property type="match status" value="1"/>
</dbReference>
<dbReference type="InterPro" id="IPR051988">
    <property type="entry name" value="HRR_RAD51_Paralog"/>
</dbReference>
<dbReference type="PANTHER" id="PTHR46457">
    <property type="entry name" value="DNA REPAIR PROTEIN RAD51 HOMOLOG 4"/>
    <property type="match status" value="1"/>
</dbReference>
<dbReference type="RefSeq" id="XP_067080715.1">
    <property type="nucleotide sequence ID" value="XM_067224614.1"/>
</dbReference>
<reference evidence="3" key="1">
    <citation type="submission" date="2016-09" db="EMBL/GenBank/DDBJ databases">
        <authorList>
            <person name="Hebert L."/>
            <person name="Moumen B."/>
        </authorList>
    </citation>
    <scope>NUCLEOTIDE SEQUENCE [LARGE SCALE GENOMIC DNA]</scope>
    <source>
        <strain evidence="3">OVI</strain>
    </source>
</reference>
<dbReference type="EMBL" id="CZPT02001310">
    <property type="protein sequence ID" value="SCU69812.1"/>
    <property type="molecule type" value="Genomic_DNA"/>
</dbReference>
<evidence type="ECO:0000256" key="1">
    <source>
        <dbReference type="ARBA" id="ARBA00004123"/>
    </source>
</evidence>
<gene>
    <name evidence="3" type="ORF">TEOVI_000138100</name>
</gene>
<dbReference type="GO" id="GO:0000400">
    <property type="term" value="F:four-way junction DNA binding"/>
    <property type="evidence" value="ECO:0007669"/>
    <property type="project" value="TreeGrafter"/>
</dbReference>
<keyword evidence="4" id="KW-1185">Reference proteome</keyword>
<dbReference type="GO" id="GO:0005815">
    <property type="term" value="C:microtubule organizing center"/>
    <property type="evidence" value="ECO:0007669"/>
    <property type="project" value="TreeGrafter"/>
</dbReference>
<dbReference type="GO" id="GO:0007131">
    <property type="term" value="P:reciprocal meiotic recombination"/>
    <property type="evidence" value="ECO:0007669"/>
    <property type="project" value="TreeGrafter"/>
</dbReference>
<dbReference type="InterPro" id="IPR027417">
    <property type="entry name" value="P-loop_NTPase"/>
</dbReference>
<dbReference type="GO" id="GO:0003697">
    <property type="term" value="F:single-stranded DNA binding"/>
    <property type="evidence" value="ECO:0007669"/>
    <property type="project" value="TreeGrafter"/>
</dbReference>